<reference evidence="1" key="3">
    <citation type="submission" date="2025-09" db="UniProtKB">
        <authorList>
            <consortium name="Ensembl"/>
        </authorList>
    </citation>
    <scope>IDENTIFICATION</scope>
</reference>
<organism evidence="1 2">
    <name type="scientific">Ciona savignyi</name>
    <name type="common">Pacific transparent sea squirt</name>
    <dbReference type="NCBI Taxonomy" id="51511"/>
    <lineage>
        <taxon>Eukaryota</taxon>
        <taxon>Metazoa</taxon>
        <taxon>Chordata</taxon>
        <taxon>Tunicata</taxon>
        <taxon>Ascidiacea</taxon>
        <taxon>Phlebobranchia</taxon>
        <taxon>Cionidae</taxon>
        <taxon>Ciona</taxon>
    </lineage>
</organism>
<keyword evidence="2" id="KW-1185">Reference proteome</keyword>
<dbReference type="Ensembl" id="ENSCSAVT00000002870.1">
    <property type="protein sequence ID" value="ENSCSAVP00000002826.1"/>
    <property type="gene ID" value="ENSCSAVG00000001685.1"/>
</dbReference>
<evidence type="ECO:0000313" key="1">
    <source>
        <dbReference type="Ensembl" id="ENSCSAVP00000002826.1"/>
    </source>
</evidence>
<proteinExistence type="predicted"/>
<evidence type="ECO:0000313" key="2">
    <source>
        <dbReference type="Proteomes" id="UP000007875"/>
    </source>
</evidence>
<name>H2YBX8_CIOSA</name>
<reference evidence="2" key="1">
    <citation type="submission" date="2003-08" db="EMBL/GenBank/DDBJ databases">
        <authorList>
            <person name="Birren B."/>
            <person name="Nusbaum C."/>
            <person name="Abebe A."/>
            <person name="Abouelleil A."/>
            <person name="Adekoya E."/>
            <person name="Ait-zahra M."/>
            <person name="Allen N."/>
            <person name="Allen T."/>
            <person name="An P."/>
            <person name="Anderson M."/>
            <person name="Anderson S."/>
            <person name="Arachchi H."/>
            <person name="Armbruster J."/>
            <person name="Bachantsang P."/>
            <person name="Baldwin J."/>
            <person name="Barry A."/>
            <person name="Bayul T."/>
            <person name="Blitshsteyn B."/>
            <person name="Bloom T."/>
            <person name="Blye J."/>
            <person name="Boguslavskiy L."/>
            <person name="Borowsky M."/>
            <person name="Boukhgalter B."/>
            <person name="Brunache A."/>
            <person name="Butler J."/>
            <person name="Calixte N."/>
            <person name="Calvo S."/>
            <person name="Camarata J."/>
            <person name="Campo K."/>
            <person name="Chang J."/>
            <person name="Cheshatsang Y."/>
            <person name="Citroen M."/>
            <person name="Collymore A."/>
            <person name="Considine T."/>
            <person name="Cook A."/>
            <person name="Cooke P."/>
            <person name="Corum B."/>
            <person name="Cuomo C."/>
            <person name="David R."/>
            <person name="Dawoe T."/>
            <person name="Degray S."/>
            <person name="Dodge S."/>
            <person name="Dooley K."/>
            <person name="Dorje P."/>
            <person name="Dorjee K."/>
            <person name="Dorris L."/>
            <person name="Duffey N."/>
            <person name="Dupes A."/>
            <person name="Elkins T."/>
            <person name="Engels R."/>
            <person name="Erickson J."/>
            <person name="Farina A."/>
            <person name="Faro S."/>
            <person name="Ferreira P."/>
            <person name="Fischer H."/>
            <person name="Fitzgerald M."/>
            <person name="Foley K."/>
            <person name="Gage D."/>
            <person name="Galagan J."/>
            <person name="Gearin G."/>
            <person name="Gnerre S."/>
            <person name="Gnirke A."/>
            <person name="Goyette A."/>
            <person name="Graham J."/>
            <person name="Grandbois E."/>
            <person name="Gyaltsen K."/>
            <person name="Hafez N."/>
            <person name="Hagopian D."/>
            <person name="Hagos B."/>
            <person name="Hall J."/>
            <person name="Hatcher B."/>
            <person name="Heller A."/>
            <person name="Higgins H."/>
            <person name="Honan T."/>
            <person name="Horn A."/>
            <person name="Houde N."/>
            <person name="Hughes L."/>
            <person name="Hulme W."/>
            <person name="Husby E."/>
            <person name="Iliev I."/>
            <person name="Jaffe D."/>
            <person name="Jones C."/>
            <person name="Kamal M."/>
            <person name="Kamat A."/>
            <person name="Kamvysselis M."/>
            <person name="Karlsson E."/>
            <person name="Kells C."/>
            <person name="Kieu A."/>
            <person name="Kisner P."/>
            <person name="Kodira C."/>
            <person name="Kulbokas E."/>
            <person name="Labutti K."/>
            <person name="Lama D."/>
            <person name="Landers T."/>
            <person name="Leger J."/>
            <person name="Levine S."/>
            <person name="Lewis D."/>
            <person name="Lewis T."/>
            <person name="Lindblad-toh K."/>
            <person name="Liu X."/>
            <person name="Lokyitsang T."/>
            <person name="Lokyitsang Y."/>
            <person name="Lucien O."/>
            <person name="Lui A."/>
            <person name="Ma L.J."/>
            <person name="Mabbitt R."/>
            <person name="Macdonald J."/>
            <person name="Maclean C."/>
            <person name="Major J."/>
            <person name="Manning J."/>
            <person name="Marabella R."/>
            <person name="Maru K."/>
            <person name="Matthews C."/>
            <person name="Mauceli E."/>
            <person name="Mccarthy M."/>
            <person name="Mcdonough S."/>
            <person name="Mcghee T."/>
            <person name="Meldrim J."/>
            <person name="Meneus L."/>
            <person name="Mesirov J."/>
            <person name="Mihalev A."/>
            <person name="Mihova T."/>
            <person name="Mikkelsen T."/>
            <person name="Mlenga V."/>
            <person name="Moru K."/>
            <person name="Mozes J."/>
            <person name="Mulrain L."/>
            <person name="Munson G."/>
            <person name="Naylor J."/>
            <person name="Newes C."/>
            <person name="Nguyen C."/>
            <person name="Nguyen N."/>
            <person name="Nguyen T."/>
            <person name="Nicol R."/>
            <person name="Nielsen C."/>
            <person name="Nizzari M."/>
            <person name="Norbu C."/>
            <person name="Norbu N."/>
            <person name="O'donnell P."/>
            <person name="Okoawo O."/>
            <person name="O'leary S."/>
            <person name="Omotosho B."/>
            <person name="O'neill K."/>
            <person name="Osman S."/>
            <person name="Parker S."/>
            <person name="Perrin D."/>
            <person name="Phunkhang P."/>
            <person name="Piqani B."/>
            <person name="Purcell S."/>
            <person name="Rachupka T."/>
            <person name="Ramasamy U."/>
            <person name="Rameau R."/>
            <person name="Ray V."/>
            <person name="Raymond C."/>
            <person name="Retta R."/>
            <person name="Richardson S."/>
            <person name="Rise C."/>
            <person name="Rodriguez J."/>
            <person name="Rogers J."/>
            <person name="Rogov P."/>
            <person name="Rutman M."/>
            <person name="Schupbach R."/>
            <person name="Seaman C."/>
            <person name="Settipalli S."/>
            <person name="Sharpe T."/>
            <person name="Sheridan J."/>
            <person name="Sherpa N."/>
            <person name="Shi J."/>
            <person name="Smirnov S."/>
            <person name="Smith C."/>
            <person name="Sougnez C."/>
            <person name="Spencer B."/>
            <person name="Stalker J."/>
            <person name="Stange-thomann N."/>
            <person name="Stavropoulos S."/>
            <person name="Stetson K."/>
            <person name="Stone C."/>
            <person name="Stone S."/>
            <person name="Stubbs M."/>
            <person name="Talamas J."/>
            <person name="Tchuinga P."/>
            <person name="Tenzing P."/>
            <person name="Tesfaye S."/>
            <person name="Theodore J."/>
            <person name="Thoulutsang Y."/>
            <person name="Topham K."/>
            <person name="Towey S."/>
            <person name="Tsamla T."/>
            <person name="Tsomo N."/>
            <person name="Vallee D."/>
            <person name="Vassiliev H."/>
            <person name="Venkataraman V."/>
            <person name="Vinson J."/>
            <person name="Vo A."/>
            <person name="Wade C."/>
            <person name="Wang S."/>
            <person name="Wangchuk T."/>
            <person name="Wangdi T."/>
            <person name="Whittaker C."/>
            <person name="Wilkinson J."/>
            <person name="Wu Y."/>
            <person name="Wyman D."/>
            <person name="Yadav S."/>
            <person name="Yang S."/>
            <person name="Yang X."/>
            <person name="Yeager S."/>
            <person name="Yee E."/>
            <person name="Young G."/>
            <person name="Zainoun J."/>
            <person name="Zembeck L."/>
            <person name="Zimmer A."/>
            <person name="Zody M."/>
            <person name="Lander E."/>
        </authorList>
    </citation>
    <scope>NUCLEOTIDE SEQUENCE [LARGE SCALE GENOMIC DNA]</scope>
</reference>
<dbReference type="Proteomes" id="UP000007875">
    <property type="component" value="Unassembled WGS sequence"/>
</dbReference>
<dbReference type="GeneTree" id="ENSGT00530000066575"/>
<reference evidence="1" key="2">
    <citation type="submission" date="2025-08" db="UniProtKB">
        <authorList>
            <consortium name="Ensembl"/>
        </authorList>
    </citation>
    <scope>IDENTIFICATION</scope>
</reference>
<dbReference type="AlphaFoldDB" id="H2YBX8"/>
<protein>
    <submittedName>
        <fullName evidence="1">Uncharacterized protein</fullName>
    </submittedName>
</protein>
<dbReference type="HOGENOM" id="CLU_1288519_0_0_1"/>
<accession>H2YBX8</accession>
<sequence>MKKSHKMAAYTGAQAMMKTKMTSAKFGLQTKTCRGVHGSPVMRTPYYKSVGFSTSGNSPSFQDLSPGSPVLTQRVSTIRKRARKPSLLPLSPITPGCSCDSPHANLSRFSVHVHQQSNSGIHSTLDETPLAVPLEDSDNDGTIEELNETVSHVADSEDNIDILTTQTTDVTSDFLPRKVEHFDQREPDDVTVPQRLFDDDFQSERFILDRIAHP</sequence>
<dbReference type="InParanoid" id="H2YBX8"/>